<dbReference type="SUPFAM" id="SSF46689">
    <property type="entry name" value="Homeodomain-like"/>
    <property type="match status" value="1"/>
</dbReference>
<organism evidence="1 2">
    <name type="scientific">Dictyobacter formicarum</name>
    <dbReference type="NCBI Taxonomy" id="2778368"/>
    <lineage>
        <taxon>Bacteria</taxon>
        <taxon>Bacillati</taxon>
        <taxon>Chloroflexota</taxon>
        <taxon>Ktedonobacteria</taxon>
        <taxon>Ktedonobacterales</taxon>
        <taxon>Dictyobacteraceae</taxon>
        <taxon>Dictyobacter</taxon>
    </lineage>
</organism>
<dbReference type="Gene3D" id="1.10.10.60">
    <property type="entry name" value="Homeodomain-like"/>
    <property type="match status" value="1"/>
</dbReference>
<dbReference type="InterPro" id="IPR009057">
    <property type="entry name" value="Homeodomain-like_sf"/>
</dbReference>
<protein>
    <submittedName>
        <fullName evidence="1">Transposase</fullName>
    </submittedName>
</protein>
<dbReference type="InterPro" id="IPR002514">
    <property type="entry name" value="Transposase_8"/>
</dbReference>
<proteinExistence type="predicted"/>
<evidence type="ECO:0000313" key="1">
    <source>
        <dbReference type="EMBL" id="GHO86985.1"/>
    </source>
</evidence>
<sequence>MPKEQRTFSKEFKVEAVRLANTSGKPITEIARDLGISDSTIHNWRKQFAQHGEQAFPGSGHQTAQEEELRRLKRELEVVKQERDI</sequence>
<dbReference type="RefSeq" id="WP_201364592.1">
    <property type="nucleotide sequence ID" value="NZ_BNJJ01000015.1"/>
</dbReference>
<comment type="caution">
    <text evidence="1">The sequence shown here is derived from an EMBL/GenBank/DDBJ whole genome shotgun (WGS) entry which is preliminary data.</text>
</comment>
<accession>A0ABQ3VMG7</accession>
<gene>
    <name evidence="1" type="ORF">KSZ_49910</name>
</gene>
<reference evidence="1 2" key="1">
    <citation type="journal article" date="2021" name="Int. J. Syst. Evol. Microbiol.">
        <title>Reticulibacter mediterranei gen. nov., sp. nov., within the new family Reticulibacteraceae fam. nov., and Ktedonospora formicarum gen. nov., sp. nov., Ktedonobacter robiniae sp. nov., Dictyobacter formicarum sp. nov. and Dictyobacter arantiisoli sp. nov., belonging to the class Ktedonobacteria.</title>
        <authorList>
            <person name="Yabe S."/>
            <person name="Zheng Y."/>
            <person name="Wang C.M."/>
            <person name="Sakai Y."/>
            <person name="Abe K."/>
            <person name="Yokota A."/>
            <person name="Donadio S."/>
            <person name="Cavaletti L."/>
            <person name="Monciardini P."/>
        </authorList>
    </citation>
    <scope>NUCLEOTIDE SEQUENCE [LARGE SCALE GENOMIC DNA]</scope>
    <source>
        <strain evidence="1 2">SOSP1-9</strain>
    </source>
</reference>
<dbReference type="Pfam" id="PF01527">
    <property type="entry name" value="HTH_Tnp_1"/>
    <property type="match status" value="1"/>
</dbReference>
<dbReference type="PANTHER" id="PTHR33215:SF13">
    <property type="entry name" value="PROTEIN DISTAL ANTENNA"/>
    <property type="match status" value="1"/>
</dbReference>
<dbReference type="EMBL" id="BNJJ01000015">
    <property type="protein sequence ID" value="GHO86985.1"/>
    <property type="molecule type" value="Genomic_DNA"/>
</dbReference>
<dbReference type="PANTHER" id="PTHR33215">
    <property type="entry name" value="PROTEIN DISTAL ANTENNA"/>
    <property type="match status" value="1"/>
</dbReference>
<name>A0ABQ3VMG7_9CHLR</name>
<dbReference type="InterPro" id="IPR051839">
    <property type="entry name" value="RD_transcriptional_regulator"/>
</dbReference>
<dbReference type="Proteomes" id="UP000635565">
    <property type="component" value="Unassembled WGS sequence"/>
</dbReference>
<keyword evidence="2" id="KW-1185">Reference proteome</keyword>
<evidence type="ECO:0000313" key="2">
    <source>
        <dbReference type="Proteomes" id="UP000635565"/>
    </source>
</evidence>